<keyword evidence="4 5" id="KW-0539">Nucleus</keyword>
<dbReference type="EMBL" id="CM001196">
    <property type="protein sequence ID" value="EGP92166.1"/>
    <property type="molecule type" value="Genomic_DNA"/>
</dbReference>
<keyword evidence="5" id="KW-0234">DNA repair</keyword>
<evidence type="ECO:0000256" key="1">
    <source>
        <dbReference type="ARBA" id="ARBA00004123"/>
    </source>
</evidence>
<dbReference type="OMA" id="IILDFTT"/>
<feature type="domain" description="MMS19 C-terminal" evidence="6">
    <location>
        <begin position="670"/>
        <end position="902"/>
    </location>
</feature>
<dbReference type="InterPro" id="IPR011989">
    <property type="entry name" value="ARM-like"/>
</dbReference>
<evidence type="ECO:0000259" key="7">
    <source>
        <dbReference type="Pfam" id="PF14500"/>
    </source>
</evidence>
<gene>
    <name evidence="8" type="ORF">MYCGRDRAFT_66670</name>
</gene>
<dbReference type="HOGENOM" id="CLU_005943_1_0_1"/>
<protein>
    <recommendedName>
        <fullName evidence="5">MMS19 nucleotide excision repair protein</fullName>
    </recommendedName>
</protein>
<dbReference type="GO" id="GO:0016226">
    <property type="term" value="P:iron-sulfur cluster assembly"/>
    <property type="evidence" value="ECO:0007669"/>
    <property type="project" value="UniProtKB-UniRule"/>
</dbReference>
<dbReference type="GeneID" id="13395108"/>
<comment type="subcellular location">
    <subcellularLocation>
        <location evidence="1 5">Nucleus</location>
    </subcellularLocation>
</comment>
<dbReference type="PANTHER" id="PTHR12891">
    <property type="entry name" value="DNA REPAIR/TRANSCRIPTION PROTEIN MET18/MMS19"/>
    <property type="match status" value="1"/>
</dbReference>
<feature type="domain" description="MMS19 C-terminal" evidence="6">
    <location>
        <begin position="543"/>
        <end position="662"/>
    </location>
</feature>
<comment type="similarity">
    <text evidence="2 5">Belongs to the MET18/MMS19 family.</text>
</comment>
<dbReference type="Gene3D" id="1.25.10.10">
    <property type="entry name" value="Leucine-rich Repeat Variant"/>
    <property type="match status" value="2"/>
</dbReference>
<feature type="domain" description="MMS19 N-terminal" evidence="7">
    <location>
        <begin position="40"/>
        <end position="306"/>
    </location>
</feature>
<dbReference type="KEGG" id="ztr:MYCGRDRAFT_66670"/>
<dbReference type="Proteomes" id="UP000008062">
    <property type="component" value="Chromosome 1"/>
</dbReference>
<evidence type="ECO:0000313" key="9">
    <source>
        <dbReference type="Proteomes" id="UP000008062"/>
    </source>
</evidence>
<dbReference type="PANTHER" id="PTHR12891:SF0">
    <property type="entry name" value="MMS19 NUCLEOTIDE EXCISION REPAIR PROTEIN HOMOLOG"/>
    <property type="match status" value="1"/>
</dbReference>
<evidence type="ECO:0000256" key="5">
    <source>
        <dbReference type="RuleBase" id="RU367072"/>
    </source>
</evidence>
<dbReference type="AlphaFoldDB" id="F9X187"/>
<evidence type="ECO:0000313" key="8">
    <source>
        <dbReference type="EMBL" id="EGP92166.1"/>
    </source>
</evidence>
<dbReference type="eggNOG" id="KOG1967">
    <property type="taxonomic scope" value="Eukaryota"/>
</dbReference>
<proteinExistence type="inferred from homology"/>
<comment type="function">
    <text evidence="5">Key component of the cytosolic iron-sulfur protein assembly (CIA) complex, a multiprotein complex that mediates the incorporation of iron-sulfur cluster into apoproteins specifically involved in DNA metabolism and genomic integrity. In the CIA complex, MMS19 acts as an adapter between early-acting CIA components and a subset of cellular target iron-sulfur proteins.</text>
</comment>
<dbReference type="STRING" id="336722.F9X187"/>
<dbReference type="RefSeq" id="XP_003857190.1">
    <property type="nucleotide sequence ID" value="XM_003857142.1"/>
</dbReference>
<dbReference type="GO" id="GO:0051604">
    <property type="term" value="P:protein maturation"/>
    <property type="evidence" value="ECO:0007669"/>
    <property type="project" value="UniProtKB-UniRule"/>
</dbReference>
<dbReference type="OrthoDB" id="342900at2759"/>
<organism evidence="8 9">
    <name type="scientific">Zymoseptoria tritici (strain CBS 115943 / IPO323)</name>
    <name type="common">Speckled leaf blotch fungus</name>
    <name type="synonym">Septoria tritici</name>
    <dbReference type="NCBI Taxonomy" id="336722"/>
    <lineage>
        <taxon>Eukaryota</taxon>
        <taxon>Fungi</taxon>
        <taxon>Dikarya</taxon>
        <taxon>Ascomycota</taxon>
        <taxon>Pezizomycotina</taxon>
        <taxon>Dothideomycetes</taxon>
        <taxon>Dothideomycetidae</taxon>
        <taxon>Mycosphaerellales</taxon>
        <taxon>Mycosphaerellaceae</taxon>
        <taxon>Zymoseptoria</taxon>
    </lineage>
</organism>
<reference evidence="8 9" key="1">
    <citation type="journal article" date="2011" name="PLoS Genet.">
        <title>Finished genome of the fungal wheat pathogen Mycosphaerella graminicola reveals dispensome structure, chromosome plasticity, and stealth pathogenesis.</title>
        <authorList>
            <person name="Goodwin S.B."/>
            <person name="Ben M'barek S."/>
            <person name="Dhillon B."/>
            <person name="Wittenberg A.H.J."/>
            <person name="Crane C.F."/>
            <person name="Hane J.K."/>
            <person name="Foster A.J."/>
            <person name="Van der Lee T.A.J."/>
            <person name="Grimwood J."/>
            <person name="Aerts A."/>
            <person name="Antoniw J."/>
            <person name="Bailey A."/>
            <person name="Bluhm B."/>
            <person name="Bowler J."/>
            <person name="Bristow J."/>
            <person name="van der Burgt A."/>
            <person name="Canto-Canche B."/>
            <person name="Churchill A.C.L."/>
            <person name="Conde-Ferraez L."/>
            <person name="Cools H.J."/>
            <person name="Coutinho P.M."/>
            <person name="Csukai M."/>
            <person name="Dehal P."/>
            <person name="De Wit P."/>
            <person name="Donzelli B."/>
            <person name="van de Geest H.C."/>
            <person name="van Ham R.C.H.J."/>
            <person name="Hammond-Kosack K.E."/>
            <person name="Henrissat B."/>
            <person name="Kilian A."/>
            <person name="Kobayashi A.K."/>
            <person name="Koopmann E."/>
            <person name="Kourmpetis Y."/>
            <person name="Kuzniar A."/>
            <person name="Lindquist E."/>
            <person name="Lombard V."/>
            <person name="Maliepaard C."/>
            <person name="Martins N."/>
            <person name="Mehrabi R."/>
            <person name="Nap J.P.H."/>
            <person name="Ponomarenko A."/>
            <person name="Rudd J.J."/>
            <person name="Salamov A."/>
            <person name="Schmutz J."/>
            <person name="Schouten H.J."/>
            <person name="Shapiro H."/>
            <person name="Stergiopoulos I."/>
            <person name="Torriani S.F.F."/>
            <person name="Tu H."/>
            <person name="de Vries R.P."/>
            <person name="Waalwijk C."/>
            <person name="Ware S.B."/>
            <person name="Wiebenga A."/>
            <person name="Zwiers L.-H."/>
            <person name="Oliver R.P."/>
            <person name="Grigoriev I.V."/>
            <person name="Kema G.H.J."/>
        </authorList>
    </citation>
    <scope>NUCLEOTIDE SEQUENCE [LARGE SCALE GENOMIC DNA]</scope>
    <source>
        <strain evidence="9">CBS 115943 / IPO323</strain>
    </source>
</reference>
<keyword evidence="5" id="KW-0227">DNA damage</keyword>
<dbReference type="InterPro" id="IPR029240">
    <property type="entry name" value="MMS19_N"/>
</dbReference>
<accession>F9X187</accession>
<evidence type="ECO:0000256" key="4">
    <source>
        <dbReference type="ARBA" id="ARBA00023242"/>
    </source>
</evidence>
<keyword evidence="9" id="KW-1185">Reference proteome</keyword>
<dbReference type="InParanoid" id="F9X187"/>
<sequence length="954" mass="105482">MSEIQLYLLEADKNKAEAQRIAAQAAAKLEGRQLKLIDLITSLEEYINNKEDGAIRAKSVVFLAEVLEAVPPKVLSGAERRLLCEFILGRIEGDVEGVGASARVLLALENRGKWDGESAQKVMSTFLQHTHPLRQFKLQTERYPIIQLIDLLLAKYRDAMHQLHEESGEFMPAFISYFEGEKDPRNLMIVFSLLRVPMAEWDIQANAQDMFEAAFNYFPITFKPPPDDPYGITAQDLKDRLRACIASNSEFAPYAFPALLDKLDSTSMNTKRDVLQAVQACVIAYDTKTINLYSVTLWDALKFEILSVQEEDLAEESLKALALLGAKLAEAEGPLNAFLRPIIKECNEHLEDAPTKQSQGAGRILYAVSVGSPVVADKVAKGVLPVLFSLYQSSESITKRRGLLEIFNQIVKAFVDSQSAGNGGHAEALQSFADEALTAMLRALSSAPKAEVSFRLTALNGLSQLVAIDGVLSGEEITRVVDAVNSVILHEHIEGHGDIKSDAISGLVTMAHSVPAAIRDQAIPAFMVELPDVPEEQSAYGPVLEAFAQLSVEQQVFDTIVLRIKNKLSAAKYQHAPVKYQRDLLLALLYAFTYGSPLREDGIMRSTYFTDYAEPLIIQLKDALPSERSDTLTEIIGRIANVILRTQTPHFQSSVYNKYMEWMSPATEVVFRHLSLLINKFLAPAAMRKSLMDAGIEVNALLVSSQSGNHASAAFAVVKALIIQGRCGALTAEYINLLLQIVPRADKAFAHRFTGLLAPDDVLTKENHCVISGLYKQKIFNQTVGSMVESVQSASTEGKLHGLIALSGILRWLPYSIMQSSLRSLMSPLLLTLDVYSLAKLQPDEEVIYSTLTIIESVLMHDSAIASEHTVSLVNRFLNCSEMQRYPAKIRAKALQCLALVPRQFKPESVVPYRRATVKKLLGCLDDSKRNVRAEAVKCRSAWLALDEGNEEEE</sequence>
<dbReference type="InterPro" id="IPR024687">
    <property type="entry name" value="MMS19_C"/>
</dbReference>
<name>F9X187_ZYMTI</name>
<dbReference type="GO" id="GO:0006281">
    <property type="term" value="P:DNA repair"/>
    <property type="evidence" value="ECO:0007669"/>
    <property type="project" value="UniProtKB-UniRule"/>
</dbReference>
<dbReference type="GO" id="GO:0005634">
    <property type="term" value="C:nucleus"/>
    <property type="evidence" value="ECO:0007669"/>
    <property type="project" value="UniProtKB-SubCell"/>
</dbReference>
<keyword evidence="3" id="KW-0677">Repeat</keyword>
<dbReference type="InterPro" id="IPR039920">
    <property type="entry name" value="MMS19"/>
</dbReference>
<dbReference type="GO" id="GO:0097361">
    <property type="term" value="C:cytosolic [4Fe-4S] assembly targeting complex"/>
    <property type="evidence" value="ECO:0007669"/>
    <property type="project" value="UniProtKB-UniRule"/>
</dbReference>
<evidence type="ECO:0000256" key="2">
    <source>
        <dbReference type="ARBA" id="ARBA00009340"/>
    </source>
</evidence>
<dbReference type="Pfam" id="PF12460">
    <property type="entry name" value="MMS19_C"/>
    <property type="match status" value="2"/>
</dbReference>
<evidence type="ECO:0000256" key="3">
    <source>
        <dbReference type="ARBA" id="ARBA00022737"/>
    </source>
</evidence>
<dbReference type="Pfam" id="PF14500">
    <property type="entry name" value="MMS19_N"/>
    <property type="match status" value="1"/>
</dbReference>
<evidence type="ECO:0000259" key="6">
    <source>
        <dbReference type="Pfam" id="PF12460"/>
    </source>
</evidence>
<dbReference type="InterPro" id="IPR016024">
    <property type="entry name" value="ARM-type_fold"/>
</dbReference>
<dbReference type="SUPFAM" id="SSF48371">
    <property type="entry name" value="ARM repeat"/>
    <property type="match status" value="1"/>
</dbReference>
<dbReference type="FunCoup" id="F9X187">
    <property type="interactions" value="927"/>
</dbReference>